<dbReference type="Gene3D" id="2.40.10.330">
    <property type="match status" value="1"/>
</dbReference>
<dbReference type="PROSITE" id="PS50059">
    <property type="entry name" value="FKBP_PPIASE"/>
    <property type="match status" value="1"/>
</dbReference>
<proteinExistence type="inferred from homology"/>
<evidence type="ECO:0000256" key="1">
    <source>
        <dbReference type="ARBA" id="ARBA00000971"/>
    </source>
</evidence>
<keyword evidence="7 9" id="KW-0413">Isomerase</keyword>
<keyword evidence="13" id="KW-1185">Reference proteome</keyword>
<dbReference type="EMBL" id="CP036150">
    <property type="protein sequence ID" value="QEN08398.1"/>
    <property type="molecule type" value="Genomic_DNA"/>
</dbReference>
<dbReference type="PANTHER" id="PTHR47861:SF3">
    <property type="entry name" value="FKBP-TYPE PEPTIDYL-PROLYL CIS-TRANS ISOMERASE SLYD"/>
    <property type="match status" value="1"/>
</dbReference>
<sequence>MSEVQNSITADFVLRRQDGSLVDSSEHSGALNYIEGLGMMVPGIEKALKGLEEGSEFDVVLDPVDMYGLKDESNVMEVSAKDFHGSATELEVGTIIEAHTPEGNKLMTVQTIEGDKIILDANHPLAGEHMKFSGTLNSVRPASEEEIAALTKKGCGCGGHGEGEGCGCGGHGEGEGEGCGCGGHGEGQSEGCGCGNH</sequence>
<protein>
    <recommendedName>
        <fullName evidence="10">Peptidyl-prolyl cis-trans isomerase</fullName>
        <ecNumber evidence="10">5.2.1.8</ecNumber>
    </recommendedName>
</protein>
<dbReference type="Pfam" id="PF00254">
    <property type="entry name" value="FKBP_C"/>
    <property type="match status" value="1"/>
</dbReference>
<evidence type="ECO:0000256" key="2">
    <source>
        <dbReference type="ARBA" id="ARBA00004496"/>
    </source>
</evidence>
<evidence type="ECO:0000256" key="3">
    <source>
        <dbReference type="ARBA" id="ARBA00006577"/>
    </source>
</evidence>
<dbReference type="GO" id="GO:0005737">
    <property type="term" value="C:cytoplasm"/>
    <property type="evidence" value="ECO:0007669"/>
    <property type="project" value="UniProtKB-SubCell"/>
</dbReference>
<dbReference type="RefSeq" id="WP_149486479.1">
    <property type="nucleotide sequence ID" value="NZ_CP036150.1"/>
</dbReference>
<dbReference type="SUPFAM" id="SSF54534">
    <property type="entry name" value="FKBP-like"/>
    <property type="match status" value="1"/>
</dbReference>
<evidence type="ECO:0000259" key="11">
    <source>
        <dbReference type="PROSITE" id="PS50059"/>
    </source>
</evidence>
<evidence type="ECO:0000256" key="4">
    <source>
        <dbReference type="ARBA" id="ARBA00022490"/>
    </source>
</evidence>
<dbReference type="GO" id="GO:0042026">
    <property type="term" value="P:protein refolding"/>
    <property type="evidence" value="ECO:0007669"/>
    <property type="project" value="UniProtKB-ARBA"/>
</dbReference>
<evidence type="ECO:0000256" key="8">
    <source>
        <dbReference type="ARBA" id="ARBA00037071"/>
    </source>
</evidence>
<comment type="similarity">
    <text evidence="3 10">Belongs to the FKBP-type PPIase family.</text>
</comment>
<evidence type="ECO:0000313" key="13">
    <source>
        <dbReference type="Proteomes" id="UP000324209"/>
    </source>
</evidence>
<keyword evidence="4" id="KW-0963">Cytoplasm</keyword>
<feature type="domain" description="PPIase FKBP-type" evidence="11">
    <location>
        <begin position="5"/>
        <end position="68"/>
    </location>
</feature>
<evidence type="ECO:0000256" key="10">
    <source>
        <dbReference type="RuleBase" id="RU003915"/>
    </source>
</evidence>
<comment type="catalytic activity">
    <reaction evidence="1 9 10">
        <text>[protein]-peptidylproline (omega=180) = [protein]-peptidylproline (omega=0)</text>
        <dbReference type="Rhea" id="RHEA:16237"/>
        <dbReference type="Rhea" id="RHEA-COMP:10747"/>
        <dbReference type="Rhea" id="RHEA-COMP:10748"/>
        <dbReference type="ChEBI" id="CHEBI:83833"/>
        <dbReference type="ChEBI" id="CHEBI:83834"/>
        <dbReference type="EC" id="5.2.1.8"/>
    </reaction>
</comment>
<evidence type="ECO:0000256" key="7">
    <source>
        <dbReference type="ARBA" id="ARBA00023235"/>
    </source>
</evidence>
<dbReference type="PANTHER" id="PTHR47861">
    <property type="entry name" value="FKBP-TYPE PEPTIDYL-PROLYL CIS-TRANS ISOMERASE SLYD"/>
    <property type="match status" value="1"/>
</dbReference>
<evidence type="ECO:0000256" key="5">
    <source>
        <dbReference type="ARBA" id="ARBA00023110"/>
    </source>
</evidence>
<dbReference type="KEGG" id="ock:EXM22_10535"/>
<comment type="subcellular location">
    <subcellularLocation>
        <location evidence="2">Cytoplasm</location>
    </subcellularLocation>
</comment>
<comment type="function">
    <text evidence="8">Also involved in hydrogenase metallocenter assembly, probably by participating in the nickel insertion step. This function in hydrogenase biosynthesis requires chaperone activity and the presence of the metal-binding domain, but not PPIase activity.</text>
</comment>
<dbReference type="EC" id="5.2.1.8" evidence="10"/>
<evidence type="ECO:0000313" key="12">
    <source>
        <dbReference type="EMBL" id="QEN08398.1"/>
    </source>
</evidence>
<keyword evidence="6" id="KW-0143">Chaperone</keyword>
<dbReference type="Gene3D" id="3.10.50.40">
    <property type="match status" value="1"/>
</dbReference>
<dbReference type="Proteomes" id="UP000324209">
    <property type="component" value="Chromosome"/>
</dbReference>
<dbReference type="AlphaFoldDB" id="A0A5C1QM45"/>
<dbReference type="InterPro" id="IPR001179">
    <property type="entry name" value="PPIase_FKBP_dom"/>
</dbReference>
<dbReference type="OrthoDB" id="9808891at2"/>
<dbReference type="GO" id="GO:0003755">
    <property type="term" value="F:peptidyl-prolyl cis-trans isomerase activity"/>
    <property type="evidence" value="ECO:0007669"/>
    <property type="project" value="UniProtKB-UniRule"/>
</dbReference>
<keyword evidence="5 9" id="KW-0697">Rotamase</keyword>
<reference evidence="12 13" key="1">
    <citation type="submission" date="2019-02" db="EMBL/GenBank/DDBJ databases">
        <title>Complete Genome Sequence and Methylome Analysis of free living Spirochaetas.</title>
        <authorList>
            <person name="Fomenkov A."/>
            <person name="Dubinina G."/>
            <person name="Leshcheva N."/>
            <person name="Mikheeva N."/>
            <person name="Grabovich M."/>
            <person name="Vincze T."/>
            <person name="Roberts R.J."/>
        </authorList>
    </citation>
    <scope>NUCLEOTIDE SEQUENCE [LARGE SCALE GENOMIC DNA]</scope>
    <source>
        <strain evidence="12 13">K2</strain>
    </source>
</reference>
<dbReference type="InterPro" id="IPR048261">
    <property type="entry name" value="SlpA/SlyD-like_ins_sf"/>
</dbReference>
<accession>A0A5C1QM45</accession>
<evidence type="ECO:0000256" key="6">
    <source>
        <dbReference type="ARBA" id="ARBA00023186"/>
    </source>
</evidence>
<dbReference type="InterPro" id="IPR046357">
    <property type="entry name" value="PPIase_dom_sf"/>
</dbReference>
<name>A0A5C1QM45_9SPIO</name>
<organism evidence="12 13">
    <name type="scientific">Oceanispirochaeta crateris</name>
    <dbReference type="NCBI Taxonomy" id="2518645"/>
    <lineage>
        <taxon>Bacteria</taxon>
        <taxon>Pseudomonadati</taxon>
        <taxon>Spirochaetota</taxon>
        <taxon>Spirochaetia</taxon>
        <taxon>Spirochaetales</taxon>
        <taxon>Spirochaetaceae</taxon>
        <taxon>Oceanispirochaeta</taxon>
    </lineage>
</organism>
<gene>
    <name evidence="12" type="ORF">EXM22_10535</name>
</gene>
<evidence type="ECO:0000256" key="9">
    <source>
        <dbReference type="PROSITE-ProRule" id="PRU00277"/>
    </source>
</evidence>